<organism evidence="2 3">
    <name type="scientific">Sphaerobolus stellatus (strain SS14)</name>
    <dbReference type="NCBI Taxonomy" id="990650"/>
    <lineage>
        <taxon>Eukaryota</taxon>
        <taxon>Fungi</taxon>
        <taxon>Dikarya</taxon>
        <taxon>Basidiomycota</taxon>
        <taxon>Agaricomycotina</taxon>
        <taxon>Agaricomycetes</taxon>
        <taxon>Phallomycetidae</taxon>
        <taxon>Geastrales</taxon>
        <taxon>Sphaerobolaceae</taxon>
        <taxon>Sphaerobolus</taxon>
    </lineage>
</organism>
<dbReference type="Pfam" id="PF21236">
    <property type="entry name" value="OB_PRS7"/>
    <property type="match status" value="1"/>
</dbReference>
<name>A0A0C9VBD9_SPHS4</name>
<dbReference type="Proteomes" id="UP000054279">
    <property type="component" value="Unassembled WGS sequence"/>
</dbReference>
<evidence type="ECO:0000313" key="3">
    <source>
        <dbReference type="Proteomes" id="UP000054279"/>
    </source>
</evidence>
<dbReference type="Gene3D" id="2.40.50.140">
    <property type="entry name" value="Nucleic acid-binding proteins"/>
    <property type="match status" value="1"/>
</dbReference>
<protein>
    <recommendedName>
        <fullName evidence="1">26S proteasome regulatory subunit 7-like OB domain-containing protein</fullName>
    </recommendedName>
</protein>
<evidence type="ECO:0000313" key="2">
    <source>
        <dbReference type="EMBL" id="KIJ34631.1"/>
    </source>
</evidence>
<accession>A0A0C9VBD9</accession>
<dbReference type="OrthoDB" id="1937997at2759"/>
<evidence type="ECO:0000259" key="1">
    <source>
        <dbReference type="Pfam" id="PF21236"/>
    </source>
</evidence>
<dbReference type="HOGENOM" id="CLU_000688_6_3_1"/>
<dbReference type="InterPro" id="IPR048723">
    <property type="entry name" value="OB_PRS7"/>
</dbReference>
<proteinExistence type="predicted"/>
<dbReference type="InterPro" id="IPR012340">
    <property type="entry name" value="NA-bd_OB-fold"/>
</dbReference>
<feature type="domain" description="26S proteasome regulatory subunit 7-like OB" evidence="1">
    <location>
        <begin position="86"/>
        <end position="163"/>
    </location>
</feature>
<dbReference type="EMBL" id="KN837197">
    <property type="protein sequence ID" value="KIJ34631.1"/>
    <property type="molecule type" value="Genomic_DNA"/>
</dbReference>
<dbReference type="AlphaFoldDB" id="A0A0C9VBD9"/>
<sequence length="163" mass="17996">MPPKSDWEKWEKTNAGEKEEKIVALDDSDIQILKTYGQGPYAPQLKKIEQDIKEIQKRVNEKLGVKESDTGLAPPNLWDIPADKQRMNEEHPLQVARCTKIIPKDPALAAAAEAVNAPGGNQGQKGADEQDKYVINIKQIAKFVVGLGDRVAPTDIEEGMRVG</sequence>
<keyword evidence="3" id="KW-1185">Reference proteome</keyword>
<reference evidence="2 3" key="1">
    <citation type="submission" date="2014-06" db="EMBL/GenBank/DDBJ databases">
        <title>Evolutionary Origins and Diversification of the Mycorrhizal Mutualists.</title>
        <authorList>
            <consortium name="DOE Joint Genome Institute"/>
            <consortium name="Mycorrhizal Genomics Consortium"/>
            <person name="Kohler A."/>
            <person name="Kuo A."/>
            <person name="Nagy L.G."/>
            <person name="Floudas D."/>
            <person name="Copeland A."/>
            <person name="Barry K.W."/>
            <person name="Cichocki N."/>
            <person name="Veneault-Fourrey C."/>
            <person name="LaButti K."/>
            <person name="Lindquist E.A."/>
            <person name="Lipzen A."/>
            <person name="Lundell T."/>
            <person name="Morin E."/>
            <person name="Murat C."/>
            <person name="Riley R."/>
            <person name="Ohm R."/>
            <person name="Sun H."/>
            <person name="Tunlid A."/>
            <person name="Henrissat B."/>
            <person name="Grigoriev I.V."/>
            <person name="Hibbett D.S."/>
            <person name="Martin F."/>
        </authorList>
    </citation>
    <scope>NUCLEOTIDE SEQUENCE [LARGE SCALE GENOMIC DNA]</scope>
    <source>
        <strain evidence="2 3">SS14</strain>
    </source>
</reference>
<gene>
    <name evidence="2" type="ORF">M422DRAFT_263184</name>
</gene>